<dbReference type="Proteomes" id="UP000825051">
    <property type="component" value="Chromosome"/>
</dbReference>
<evidence type="ECO:0000313" key="3">
    <source>
        <dbReference type="EMBL" id="QYM78431.1"/>
    </source>
</evidence>
<evidence type="ECO:0000256" key="1">
    <source>
        <dbReference type="ARBA" id="ARBA00001954"/>
    </source>
</evidence>
<evidence type="ECO:0000256" key="2">
    <source>
        <dbReference type="SAM" id="MobiDB-lite"/>
    </source>
</evidence>
<dbReference type="GO" id="GO:0016706">
    <property type="term" value="F:2-oxoglutarate-dependent dioxygenase activity"/>
    <property type="evidence" value="ECO:0007669"/>
    <property type="project" value="UniProtKB-ARBA"/>
</dbReference>
<gene>
    <name evidence="3" type="ORF">K0B96_14170</name>
</gene>
<dbReference type="KEGG" id="ole:K0B96_14170"/>
<sequence>MSTTQTPSRQLTDRQREAYLRDGYLLGLPPIYTAEEMAGLNAELPHLLALLRPGETTNDMREWHHESAFLYEIVMNPRILDLVEGILGPNFYVWGSHFFIKPAHSAGTVPWHQDAYYWPLSPCNTVTAWLAFDDVDEVNGGMKLIPGSHRGGIIKHRQRDDDKAVIKLELEEGTFNVDDAVQFRLKAGEISLHDDRAIHGSQANPSDRRRAGLTIRYSGTNVKADVGKSPEFTAHLCRGVDTYGHTYYGPVPTQRYGRKERTPPEPAARN</sequence>
<protein>
    <submittedName>
        <fullName evidence="3">Phytanoyl-CoA dioxygenase family protein</fullName>
    </submittedName>
</protein>
<proteinExistence type="predicted"/>
<evidence type="ECO:0000313" key="4">
    <source>
        <dbReference type="Proteomes" id="UP000825051"/>
    </source>
</evidence>
<keyword evidence="3" id="KW-0560">Oxidoreductase</keyword>
<dbReference type="AlphaFoldDB" id="A0A8F9XKQ2"/>
<dbReference type="SUPFAM" id="SSF51197">
    <property type="entry name" value="Clavaminate synthase-like"/>
    <property type="match status" value="1"/>
</dbReference>
<dbReference type="Gene3D" id="2.60.120.620">
    <property type="entry name" value="q2cbj1_9rhob like domain"/>
    <property type="match status" value="1"/>
</dbReference>
<name>A0A8F9XKQ2_9BACT</name>
<dbReference type="InterPro" id="IPR008775">
    <property type="entry name" value="Phytyl_CoA_dOase-like"/>
</dbReference>
<accession>A0A8F9XKQ2</accession>
<keyword evidence="3" id="KW-0223">Dioxygenase</keyword>
<comment type="cofactor">
    <cofactor evidence="1">
        <name>Fe(2+)</name>
        <dbReference type="ChEBI" id="CHEBI:29033"/>
    </cofactor>
</comment>
<keyword evidence="4" id="KW-1185">Reference proteome</keyword>
<dbReference type="PANTHER" id="PTHR20883:SF48">
    <property type="entry name" value="ECTOINE DIOXYGENASE"/>
    <property type="match status" value="1"/>
</dbReference>
<dbReference type="GO" id="GO:0005506">
    <property type="term" value="F:iron ion binding"/>
    <property type="evidence" value="ECO:0007669"/>
    <property type="project" value="UniProtKB-ARBA"/>
</dbReference>
<organism evidence="3 4">
    <name type="scientific">Horticoccus luteus</name>
    <dbReference type="NCBI Taxonomy" id="2862869"/>
    <lineage>
        <taxon>Bacteria</taxon>
        <taxon>Pseudomonadati</taxon>
        <taxon>Verrucomicrobiota</taxon>
        <taxon>Opitutia</taxon>
        <taxon>Opitutales</taxon>
        <taxon>Opitutaceae</taxon>
        <taxon>Horticoccus</taxon>
    </lineage>
</organism>
<dbReference type="PANTHER" id="PTHR20883">
    <property type="entry name" value="PHYTANOYL-COA DIOXYGENASE DOMAIN CONTAINING 1"/>
    <property type="match status" value="1"/>
</dbReference>
<reference evidence="3" key="1">
    <citation type="submission" date="2021-08" db="EMBL/GenBank/DDBJ databases">
        <title>Genome of a novel bacterium of the phylum Verrucomicrobia, Oleiharenicola sp. KSB-15.</title>
        <authorList>
            <person name="Chung J.-H."/>
            <person name="Ahn J.-H."/>
            <person name="Yoon Y."/>
            <person name="Kim D.-Y."/>
            <person name="An S.-H."/>
            <person name="Park I."/>
            <person name="Yeon J."/>
        </authorList>
    </citation>
    <scope>NUCLEOTIDE SEQUENCE</scope>
    <source>
        <strain evidence="3">KSB-15</strain>
    </source>
</reference>
<feature type="region of interest" description="Disordered" evidence="2">
    <location>
        <begin position="248"/>
        <end position="270"/>
    </location>
</feature>
<dbReference type="EMBL" id="CP080507">
    <property type="protein sequence ID" value="QYM78431.1"/>
    <property type="molecule type" value="Genomic_DNA"/>
</dbReference>
<dbReference type="Pfam" id="PF05721">
    <property type="entry name" value="PhyH"/>
    <property type="match status" value="1"/>
</dbReference>
<dbReference type="RefSeq" id="WP_220161535.1">
    <property type="nucleotide sequence ID" value="NZ_CP080507.1"/>
</dbReference>